<keyword evidence="3" id="KW-1185">Reference proteome</keyword>
<evidence type="ECO:0000259" key="1">
    <source>
        <dbReference type="Pfam" id="PF00246"/>
    </source>
</evidence>
<comment type="caution">
    <text evidence="2">The sequence shown here is derived from an EMBL/GenBank/DDBJ whole genome shotgun (WGS) entry which is preliminary data.</text>
</comment>
<sequence>MPESARERPQFTGSLLRPSIATFISTGALTATIPVARLRTPPRPYCPVFRRARQASPDHFTKGPTLSMKRALTGVAAAALAATVLVVVPGERGTDTADAAPDDIPTPTEFFGFAMGTSGKLAPFEQIKDYFELVAEESDSVEYEVAGTTTLGHEYPILRVSSAQNLARLDEILAANERLADPRSDLSESEARTLAEQSVPVYYLEATLHSTEVGNLPALVDVIHRLSTERSEYVQNILDNLVILVVPSANPDGQHLLVDYFNETDGTSYARTYPDLYHKYVGHDNNRDWIFFTQEESRIRTRLEQQYRPVLLHFMHQAGTNSPRMWVPPFDEPLGPNIDSITISASNALGAEIANAAAEAGLPGVSTDDAYGIFWNADVFGTGPHRGASLFLHEIASVRDLALPFSNPDGSPPGARDRTMRTFDPYTESTWTLEQIVEYAKLSMYTGLDSVAKDADDWLFNNLYRVNRKNMEPDGGPETYLVPAGQRDPFAVKELVEIFDIAGVEVDRAKSTVRVGRQTYPAGTLLIQSRQPMGSWVDQVLEVDQYPDSARKCAACPLIMPYSETTDNLGMLLGLTVVPADDARVARTERITADDVTAPAVPSPPSGGAYLVRPTTYGLTHAIARLQEDDVPVFRAAAAFAAGSATYEPGTLIVPATAAARTTLTEVSELTALPVTTAPQVPAVDALELKPDTRIGLIRGANNMPGGWLMWLADTYGLNYEVVEADDYADLAQYDTILVAPGVNKARIVNGLNPAQYPAEFHWARGVGEAGWQALATWVRDGGNLVAVGAAAETARELLALPIANATPSDRAAFSAPGTLLNAQFDPAAPATWGMPANWPVWFNNSPAYRVTAGSGATVGSSYPASGELLASGYAHGQAALAGLANVVTVPVGSGQATVAGADITFRSWPRATWTIVSNALYNGPGTALTAADLAARLTAR</sequence>
<dbReference type="EMBL" id="POTW01000019">
    <property type="protein sequence ID" value="PZF84034.1"/>
    <property type="molecule type" value="Genomic_DNA"/>
</dbReference>
<evidence type="ECO:0000313" key="2">
    <source>
        <dbReference type="EMBL" id="PZF84034.1"/>
    </source>
</evidence>
<evidence type="ECO:0000313" key="3">
    <source>
        <dbReference type="Proteomes" id="UP000248764"/>
    </source>
</evidence>
<dbReference type="SUPFAM" id="SSF52317">
    <property type="entry name" value="Class I glutamine amidotransferase-like"/>
    <property type="match status" value="1"/>
</dbReference>
<dbReference type="SUPFAM" id="SSF53187">
    <property type="entry name" value="Zn-dependent exopeptidases"/>
    <property type="match status" value="1"/>
</dbReference>
<gene>
    <name evidence="2" type="ORF">C1I92_10330</name>
</gene>
<dbReference type="Pfam" id="PF00246">
    <property type="entry name" value="Peptidase_M14"/>
    <property type="match status" value="1"/>
</dbReference>
<dbReference type="Gene3D" id="3.40.630.10">
    <property type="entry name" value="Zn peptidases"/>
    <property type="match status" value="1"/>
</dbReference>
<dbReference type="GO" id="GO:0006508">
    <property type="term" value="P:proteolysis"/>
    <property type="evidence" value="ECO:0007669"/>
    <property type="project" value="InterPro"/>
</dbReference>
<dbReference type="InterPro" id="IPR000834">
    <property type="entry name" value="Peptidase_M14"/>
</dbReference>
<proteinExistence type="predicted"/>
<dbReference type="Proteomes" id="UP000248764">
    <property type="component" value="Unassembled WGS sequence"/>
</dbReference>
<dbReference type="InterPro" id="IPR029062">
    <property type="entry name" value="Class_I_gatase-like"/>
</dbReference>
<reference evidence="2 3" key="1">
    <citation type="submission" date="2018-01" db="EMBL/GenBank/DDBJ databases">
        <title>Draft genome sequence of Jiangella sp. GTF31.</title>
        <authorList>
            <person name="Sahin N."/>
            <person name="Ay H."/>
            <person name="Saygin H."/>
        </authorList>
    </citation>
    <scope>NUCLEOTIDE SEQUENCE [LARGE SCALE GENOMIC DNA]</scope>
    <source>
        <strain evidence="2 3">GTF31</strain>
    </source>
</reference>
<name>A0A2W2BUI2_9ACTN</name>
<protein>
    <recommendedName>
        <fullName evidence="1">Peptidase M14 domain-containing protein</fullName>
    </recommendedName>
</protein>
<dbReference type="AlphaFoldDB" id="A0A2W2BUI2"/>
<dbReference type="GO" id="GO:0004181">
    <property type="term" value="F:metallocarboxypeptidase activity"/>
    <property type="evidence" value="ECO:0007669"/>
    <property type="project" value="InterPro"/>
</dbReference>
<dbReference type="GO" id="GO:0008270">
    <property type="term" value="F:zinc ion binding"/>
    <property type="evidence" value="ECO:0007669"/>
    <property type="project" value="InterPro"/>
</dbReference>
<feature type="domain" description="Peptidase M14" evidence="1">
    <location>
        <begin position="132"/>
        <end position="308"/>
    </location>
</feature>
<organism evidence="2 3">
    <name type="scientific">Jiangella anatolica</name>
    <dbReference type="NCBI Taxonomy" id="2670374"/>
    <lineage>
        <taxon>Bacteria</taxon>
        <taxon>Bacillati</taxon>
        <taxon>Actinomycetota</taxon>
        <taxon>Actinomycetes</taxon>
        <taxon>Jiangellales</taxon>
        <taxon>Jiangellaceae</taxon>
        <taxon>Jiangella</taxon>
    </lineage>
</organism>
<accession>A0A2W2BUI2</accession>